<sequence>MKQAIYKLSLCCGRMGDLEGVFLATKPQVAKLISSKIEVYFGEVLGKHSEIFGAIEKKDLKLLTDDPIAVEIVKKYKLTNGINPFKYSSVNFELEGVDLDDMTVGEIIDRLLIQKNDSN</sequence>
<gene>
    <name evidence="1" type="ORF">DB891_03700</name>
</gene>
<name>A0A2U1K126_9FLAO</name>
<accession>A0A2U1K126</accession>
<dbReference type="OrthoDB" id="2991229at2"/>
<proteinExistence type="predicted"/>
<dbReference type="Proteomes" id="UP000245618">
    <property type="component" value="Unassembled WGS sequence"/>
</dbReference>
<evidence type="ECO:0000313" key="1">
    <source>
        <dbReference type="EMBL" id="PWA10945.1"/>
    </source>
</evidence>
<dbReference type="RefSeq" id="WP_116760716.1">
    <property type="nucleotide sequence ID" value="NZ_QCZH01000002.1"/>
</dbReference>
<keyword evidence="2" id="KW-1185">Reference proteome</keyword>
<organism evidence="1 2">
    <name type="scientific">Flavobacterium laiguense</name>
    <dbReference type="NCBI Taxonomy" id="2169409"/>
    <lineage>
        <taxon>Bacteria</taxon>
        <taxon>Pseudomonadati</taxon>
        <taxon>Bacteroidota</taxon>
        <taxon>Flavobacteriia</taxon>
        <taxon>Flavobacteriales</taxon>
        <taxon>Flavobacteriaceae</taxon>
        <taxon>Flavobacterium</taxon>
    </lineage>
</organism>
<protein>
    <submittedName>
        <fullName evidence="1">Uncharacterized protein</fullName>
    </submittedName>
</protein>
<reference evidence="1 2" key="1">
    <citation type="submission" date="2018-04" db="EMBL/GenBank/DDBJ databases">
        <title>Flavobacterium sp. nov., isolated from glacier ice.</title>
        <authorList>
            <person name="Liu Q."/>
            <person name="Xin Y.-H."/>
        </authorList>
    </citation>
    <scope>NUCLEOTIDE SEQUENCE [LARGE SCALE GENOMIC DNA]</scope>
    <source>
        <strain evidence="1 2">LB2P30</strain>
    </source>
</reference>
<comment type="caution">
    <text evidence="1">The sequence shown here is derived from an EMBL/GenBank/DDBJ whole genome shotgun (WGS) entry which is preliminary data.</text>
</comment>
<dbReference type="EMBL" id="QCZH01000002">
    <property type="protein sequence ID" value="PWA10945.1"/>
    <property type="molecule type" value="Genomic_DNA"/>
</dbReference>
<dbReference type="AlphaFoldDB" id="A0A2U1K126"/>
<evidence type="ECO:0000313" key="2">
    <source>
        <dbReference type="Proteomes" id="UP000245618"/>
    </source>
</evidence>